<name>A0A2W7NNB7_9RHOB</name>
<dbReference type="EMBL" id="QKZL01000001">
    <property type="protein sequence ID" value="PZX19607.1"/>
    <property type="molecule type" value="Genomic_DNA"/>
</dbReference>
<keyword evidence="2" id="KW-0489">Methyltransferase</keyword>
<evidence type="ECO:0000256" key="1">
    <source>
        <dbReference type="ARBA" id="ARBA00010815"/>
    </source>
</evidence>
<comment type="caution">
    <text evidence="6">The sequence shown here is derived from an EMBL/GenBank/DDBJ whole genome shotgun (WGS) entry which is preliminary data.</text>
</comment>
<keyword evidence="5" id="KW-0443">Lipid metabolism</keyword>
<evidence type="ECO:0000256" key="5">
    <source>
        <dbReference type="ARBA" id="ARBA00023098"/>
    </source>
</evidence>
<evidence type="ECO:0000256" key="4">
    <source>
        <dbReference type="ARBA" id="ARBA00022691"/>
    </source>
</evidence>
<dbReference type="InterPro" id="IPR029063">
    <property type="entry name" value="SAM-dependent_MTases_sf"/>
</dbReference>
<dbReference type="PANTHER" id="PTHR43667">
    <property type="entry name" value="CYCLOPROPANE-FATTY-ACYL-PHOSPHOLIPID SYNTHASE"/>
    <property type="match status" value="1"/>
</dbReference>
<dbReference type="Gene3D" id="3.40.50.150">
    <property type="entry name" value="Vaccinia Virus protein VP39"/>
    <property type="match status" value="1"/>
</dbReference>
<proteinExistence type="inferred from homology"/>
<dbReference type="PIRSF" id="PIRSF003085">
    <property type="entry name" value="CMAS"/>
    <property type="match status" value="1"/>
</dbReference>
<keyword evidence="4" id="KW-0949">S-adenosyl-L-methionine</keyword>
<protein>
    <submittedName>
        <fullName evidence="6">Cyclopropane-fatty-acyl-phospholipid synthase</fullName>
    </submittedName>
</protein>
<dbReference type="InterPro" id="IPR003333">
    <property type="entry name" value="CMAS"/>
</dbReference>
<dbReference type="CDD" id="cd02440">
    <property type="entry name" value="AdoMet_MTases"/>
    <property type="match status" value="1"/>
</dbReference>
<reference evidence="6 7" key="1">
    <citation type="submission" date="2018-06" db="EMBL/GenBank/DDBJ databases">
        <title>Genomic Encyclopedia of Archaeal and Bacterial Type Strains, Phase II (KMG-II): from individual species to whole genera.</title>
        <authorList>
            <person name="Goeker M."/>
        </authorList>
    </citation>
    <scope>NUCLEOTIDE SEQUENCE [LARGE SCALE GENOMIC DNA]</scope>
    <source>
        <strain evidence="6 7">DSM 22009</strain>
    </source>
</reference>
<dbReference type="InterPro" id="IPR050723">
    <property type="entry name" value="CFA/CMAS"/>
</dbReference>
<evidence type="ECO:0000256" key="2">
    <source>
        <dbReference type="ARBA" id="ARBA00022603"/>
    </source>
</evidence>
<dbReference type="AlphaFoldDB" id="A0A2W7NNB7"/>
<keyword evidence="7" id="KW-1185">Reference proteome</keyword>
<evidence type="ECO:0000313" key="7">
    <source>
        <dbReference type="Proteomes" id="UP000248916"/>
    </source>
</evidence>
<sequence>MWNGIFEGLARRVVRDGTLNVTMPDGHRFTTGTGAPEFAIRLTDPALPRRIVMTPELALGEGYTEGGLVIEGDDLRGFMGLILRNLWAGHRPRMQLLDNWIRGHARRLGQWNPAPRARRNVAHHYDLSGELYDLFLDADKQYSCAYFRSDEDSLERAQEQKKAHIARKLRLRPGMRVLDIGCGWGGMALTLARDHGARVLGVTLSREQHAVATARAREAGLEDRVEFRLLDYRRVEERFDRIVSVGMFEHVGAPHYDEYFGKIHEILEPEGVALVHTIGRTGPPGVTSSWISKYIFPGGYIPALSEMSAAIERSELVSTDIEVWRLHYAKTLRHWEERFTARIDRARELYDERFCRMWRYYLVTSELAFVFGGQVVFQAQIAHRKDAVPITRDYLYPARPERARVVGAAPATEVAAAP</sequence>
<dbReference type="Proteomes" id="UP000248916">
    <property type="component" value="Unassembled WGS sequence"/>
</dbReference>
<dbReference type="SUPFAM" id="SSF53335">
    <property type="entry name" value="S-adenosyl-L-methionine-dependent methyltransferases"/>
    <property type="match status" value="1"/>
</dbReference>
<dbReference type="PANTHER" id="PTHR43667:SF1">
    <property type="entry name" value="CYCLOPROPANE-FATTY-ACYL-PHOSPHOLIPID SYNTHASE"/>
    <property type="match status" value="1"/>
</dbReference>
<keyword evidence="3" id="KW-0808">Transferase</keyword>
<gene>
    <name evidence="6" type="ORF">LX81_00063</name>
</gene>
<evidence type="ECO:0000256" key="3">
    <source>
        <dbReference type="ARBA" id="ARBA00022679"/>
    </source>
</evidence>
<dbReference type="GO" id="GO:0008610">
    <property type="term" value="P:lipid biosynthetic process"/>
    <property type="evidence" value="ECO:0007669"/>
    <property type="project" value="InterPro"/>
</dbReference>
<accession>A0A2W7NNB7</accession>
<dbReference type="GO" id="GO:0008168">
    <property type="term" value="F:methyltransferase activity"/>
    <property type="evidence" value="ECO:0007669"/>
    <property type="project" value="UniProtKB-KW"/>
</dbReference>
<comment type="similarity">
    <text evidence="1">Belongs to the CFA/CMAS family.</text>
</comment>
<dbReference type="Pfam" id="PF02353">
    <property type="entry name" value="CMAS"/>
    <property type="match status" value="1"/>
</dbReference>
<dbReference type="RefSeq" id="WP_111535296.1">
    <property type="nucleotide sequence ID" value="NZ_QKZL01000001.1"/>
</dbReference>
<dbReference type="GO" id="GO:0032259">
    <property type="term" value="P:methylation"/>
    <property type="evidence" value="ECO:0007669"/>
    <property type="project" value="UniProtKB-KW"/>
</dbReference>
<evidence type="ECO:0000313" key="6">
    <source>
        <dbReference type="EMBL" id="PZX19607.1"/>
    </source>
</evidence>
<organism evidence="6 7">
    <name type="scientific">Palleronia aestuarii</name>
    <dbReference type="NCBI Taxonomy" id="568105"/>
    <lineage>
        <taxon>Bacteria</taxon>
        <taxon>Pseudomonadati</taxon>
        <taxon>Pseudomonadota</taxon>
        <taxon>Alphaproteobacteria</taxon>
        <taxon>Rhodobacterales</taxon>
        <taxon>Roseobacteraceae</taxon>
        <taxon>Palleronia</taxon>
    </lineage>
</organism>
<dbReference type="OrthoDB" id="9782855at2"/>